<organism evidence="2 3">
    <name type="scientific">Streptomyces tardus</name>
    <dbReference type="NCBI Taxonomy" id="2780544"/>
    <lineage>
        <taxon>Bacteria</taxon>
        <taxon>Bacillati</taxon>
        <taxon>Actinomycetota</taxon>
        <taxon>Actinomycetes</taxon>
        <taxon>Kitasatosporales</taxon>
        <taxon>Streptomycetaceae</taxon>
        <taxon>Streptomyces</taxon>
    </lineage>
</organism>
<feature type="compositionally biased region" description="Low complexity" evidence="1">
    <location>
        <begin position="54"/>
        <end position="63"/>
    </location>
</feature>
<evidence type="ECO:0000313" key="2">
    <source>
        <dbReference type="EMBL" id="MBU7598857.1"/>
    </source>
</evidence>
<gene>
    <name evidence="2" type="ORF">JGS22_014850</name>
</gene>
<dbReference type="Pfam" id="PF14124">
    <property type="entry name" value="DUF4291"/>
    <property type="match status" value="1"/>
</dbReference>
<dbReference type="PANTHER" id="PTHR38567:SF1">
    <property type="entry name" value="DUF4291 DOMAIN-CONTAINING PROTEIN"/>
    <property type="match status" value="1"/>
</dbReference>
<keyword evidence="3" id="KW-1185">Reference proteome</keyword>
<name>A0A949JG69_9ACTN</name>
<dbReference type="InterPro" id="IPR025633">
    <property type="entry name" value="DUF4291"/>
</dbReference>
<evidence type="ECO:0000313" key="3">
    <source>
        <dbReference type="Proteomes" id="UP000694501"/>
    </source>
</evidence>
<sequence>MGPPRLSADRWPAVVPAPRYGGAPQHGGRPPGLRAPACQPHPYGRDNSPRGQLSAGPPGGNSVAAAGVAGDRGGVQEIPEHRIRAVSSPRTITVYQAYAPHIGLPTARDGRFPDAWKRERMTWIKPSFLWMMYRSGWGAKRDQETVLALEISRDGFDWALRNACLSHCRADVHHSPEEWRRLLNSRPARVQWDPERDLYLRALPHRSLQLGLGGEAAERFADEWIVAVNDVTALAHEVRAHLRAGESEDAAALLPEERPYPAGDDLLAGLVPQKQLPAVPC</sequence>
<feature type="region of interest" description="Disordered" evidence="1">
    <location>
        <begin position="1"/>
        <end position="63"/>
    </location>
</feature>
<evidence type="ECO:0000256" key="1">
    <source>
        <dbReference type="SAM" id="MobiDB-lite"/>
    </source>
</evidence>
<proteinExistence type="predicted"/>
<dbReference type="EMBL" id="JAELVF020000001">
    <property type="protein sequence ID" value="MBU7598857.1"/>
    <property type="molecule type" value="Genomic_DNA"/>
</dbReference>
<comment type="caution">
    <text evidence="2">The sequence shown here is derived from an EMBL/GenBank/DDBJ whole genome shotgun (WGS) entry which is preliminary data.</text>
</comment>
<dbReference type="PANTHER" id="PTHR38567">
    <property type="entry name" value="DUF4291 DOMAIN-CONTAINING PROTEIN"/>
    <property type="match status" value="1"/>
</dbReference>
<protein>
    <submittedName>
        <fullName evidence="2">DUF4291 domain-containing protein</fullName>
    </submittedName>
</protein>
<accession>A0A949JG69</accession>
<dbReference type="Proteomes" id="UP000694501">
    <property type="component" value="Unassembled WGS sequence"/>
</dbReference>
<dbReference type="AlphaFoldDB" id="A0A949JG69"/>
<reference evidence="2" key="1">
    <citation type="submission" date="2021-06" db="EMBL/GenBank/DDBJ databases">
        <title>Sequencing of actinobacteria type strains.</title>
        <authorList>
            <person name="Nguyen G.-S."/>
            <person name="Wentzel A."/>
        </authorList>
    </citation>
    <scope>NUCLEOTIDE SEQUENCE</scope>
    <source>
        <strain evidence="2">P38-E01</strain>
    </source>
</reference>